<dbReference type="PANTHER" id="PTHR11523:SF28">
    <property type="entry name" value="NA_K-ATPASE BETA SUBUNIT ISOFORM 4-RELATED"/>
    <property type="match status" value="1"/>
</dbReference>
<evidence type="ECO:0000256" key="3">
    <source>
        <dbReference type="ARBA" id="ARBA00022692"/>
    </source>
</evidence>
<dbReference type="GO" id="GO:1990573">
    <property type="term" value="P:potassium ion import across plasma membrane"/>
    <property type="evidence" value="ECO:0007669"/>
    <property type="project" value="TreeGrafter"/>
</dbReference>
<dbReference type="GO" id="GO:0001671">
    <property type="term" value="F:ATPase activator activity"/>
    <property type="evidence" value="ECO:0007669"/>
    <property type="project" value="TreeGrafter"/>
</dbReference>
<keyword evidence="5 7" id="KW-1133">Transmembrane helix</keyword>
<dbReference type="GO" id="GO:0030007">
    <property type="term" value="P:intracellular potassium ion homeostasis"/>
    <property type="evidence" value="ECO:0007669"/>
    <property type="project" value="TreeGrafter"/>
</dbReference>
<dbReference type="Gene3D" id="2.60.40.1660">
    <property type="entry name" value="Na, k-atpase alpha subunit"/>
    <property type="match status" value="2"/>
</dbReference>
<comment type="similarity">
    <text evidence="2">Belongs to the X(+)/potassium ATPases subunit beta family.</text>
</comment>
<keyword evidence="6 7" id="KW-0472">Membrane</keyword>
<keyword evidence="4" id="KW-0735">Signal-anchor</keyword>
<dbReference type="Pfam" id="PF00287">
    <property type="entry name" value="Na_K-ATPase"/>
    <property type="match status" value="2"/>
</dbReference>
<dbReference type="GO" id="GO:0036376">
    <property type="term" value="P:sodium ion export across plasma membrane"/>
    <property type="evidence" value="ECO:0007669"/>
    <property type="project" value="TreeGrafter"/>
</dbReference>
<dbReference type="Proteomes" id="UP000076420">
    <property type="component" value="Unassembled WGS sequence"/>
</dbReference>
<dbReference type="STRING" id="6526.A0A2C9K7F4"/>
<evidence type="ECO:0000256" key="4">
    <source>
        <dbReference type="ARBA" id="ARBA00022968"/>
    </source>
</evidence>
<proteinExistence type="inferred from homology"/>
<dbReference type="VEuPathDB" id="VectorBase:BGLAX_031352"/>
<feature type="transmembrane region" description="Helical" evidence="7">
    <location>
        <begin position="38"/>
        <end position="59"/>
    </location>
</feature>
<dbReference type="InterPro" id="IPR000402">
    <property type="entry name" value="Na/K_ATPase_sub_beta"/>
</dbReference>
<dbReference type="PANTHER" id="PTHR11523">
    <property type="entry name" value="SODIUM/POTASSIUM-DEPENDENT ATPASE BETA SUBUNIT"/>
    <property type="match status" value="1"/>
</dbReference>
<reference evidence="8" key="1">
    <citation type="submission" date="2020-05" db="UniProtKB">
        <authorList>
            <consortium name="EnsemblMetazoa"/>
        </authorList>
    </citation>
    <scope>IDENTIFICATION</scope>
    <source>
        <strain evidence="8">BB02</strain>
    </source>
</reference>
<dbReference type="GO" id="GO:0006883">
    <property type="term" value="P:intracellular sodium ion homeostasis"/>
    <property type="evidence" value="ECO:0007669"/>
    <property type="project" value="TreeGrafter"/>
</dbReference>
<dbReference type="VEuPathDB" id="VectorBase:BGLB016101"/>
<evidence type="ECO:0000256" key="5">
    <source>
        <dbReference type="ARBA" id="ARBA00022989"/>
    </source>
</evidence>
<protein>
    <recommendedName>
        <fullName evidence="10">Sodium/potassium-transporting ATPase subunit beta</fullName>
    </recommendedName>
</protein>
<evidence type="ECO:0000256" key="1">
    <source>
        <dbReference type="ARBA" id="ARBA00004606"/>
    </source>
</evidence>
<evidence type="ECO:0000313" key="9">
    <source>
        <dbReference type="Proteomes" id="UP000076420"/>
    </source>
</evidence>
<dbReference type="KEGG" id="bgt:106064913"/>
<dbReference type="OrthoDB" id="5912413at2759"/>
<comment type="subcellular location">
    <subcellularLocation>
        <location evidence="1">Membrane</location>
        <topology evidence="1">Single-pass type II membrane protein</topology>
    </subcellularLocation>
</comment>
<evidence type="ECO:0008006" key="10">
    <source>
        <dbReference type="Google" id="ProtNLM"/>
    </source>
</evidence>
<gene>
    <name evidence="8" type="primary">106064913</name>
</gene>
<evidence type="ECO:0000256" key="2">
    <source>
        <dbReference type="ARBA" id="ARBA00005876"/>
    </source>
</evidence>
<sequence length="566" mass="64747">MEKPTFQQRLKDVGLFLWNHETKEFLGRGGRSWVEIGIFYFVFYGCLTGFFIATIAVFYETIDQDSPRLQGDSSLLRGNPGMGYLPMPIIESTLIRVTNDPDDIQAYENSTKEQLQDYRNPDALDSVNCSGIDKPRVDGDKPCQFSFSELTQECNENNNYGFSSGQPCVLLKLNKIFGWTPNPWSVDEVQTVSRIPESIKSKYTPDLIWVDCHGENPADKDNLGTVDDIEYFPRQGFPVAFYPYRKQKDYRAPLVFVKFNNVTKHVGIMIECVAFDRNIELDKTEKQGSVHFELMVDDYFEKAAEIGLFYLVYYACLTGFFAATIAVFYETIDADNPRLQGTSSLLKANPGMGFKPMPDIDTTLVHSKINGEHQKLYIENIKKVLDTYQNQNFKNEDCSHVKTPRVKEDTACEFNYTALTSQCNEANAFGMAENKPCVLLKLNKIYGWVPKVWSKEEAATAGLPEQIKKNYTDDRIWIDCHGENPADWDNLGDEDDIQYFPQQGFPLAFFPYKKQMNYRSPLVFVKFNKVTPHVGIMVECKALAKNIEVDRTEKEGSVHFELLVDN</sequence>
<dbReference type="InterPro" id="IPR038702">
    <property type="entry name" value="Na/K_ATPase_sub_beta_sf"/>
</dbReference>
<organism evidence="8 9">
    <name type="scientific">Biomphalaria glabrata</name>
    <name type="common">Bloodfluke planorb</name>
    <name type="synonym">Freshwater snail</name>
    <dbReference type="NCBI Taxonomy" id="6526"/>
    <lineage>
        <taxon>Eukaryota</taxon>
        <taxon>Metazoa</taxon>
        <taxon>Spiralia</taxon>
        <taxon>Lophotrochozoa</taxon>
        <taxon>Mollusca</taxon>
        <taxon>Gastropoda</taxon>
        <taxon>Heterobranchia</taxon>
        <taxon>Euthyneura</taxon>
        <taxon>Panpulmonata</taxon>
        <taxon>Hygrophila</taxon>
        <taxon>Lymnaeoidea</taxon>
        <taxon>Planorbidae</taxon>
        <taxon>Biomphalaria</taxon>
    </lineage>
</organism>
<feature type="transmembrane region" description="Helical" evidence="7">
    <location>
        <begin position="308"/>
        <end position="329"/>
    </location>
</feature>
<keyword evidence="3 7" id="KW-0812">Transmembrane</keyword>
<evidence type="ECO:0000256" key="6">
    <source>
        <dbReference type="ARBA" id="ARBA00023136"/>
    </source>
</evidence>
<dbReference type="AlphaFoldDB" id="A0A2C9K7F4"/>
<name>A0A2C9K7F4_BIOGL</name>
<accession>A0A2C9K7F4</accession>
<dbReference type="GO" id="GO:0005890">
    <property type="term" value="C:sodium:potassium-exchanging ATPase complex"/>
    <property type="evidence" value="ECO:0007669"/>
    <property type="project" value="InterPro"/>
</dbReference>
<evidence type="ECO:0000256" key="7">
    <source>
        <dbReference type="SAM" id="Phobius"/>
    </source>
</evidence>
<evidence type="ECO:0000313" key="8">
    <source>
        <dbReference type="EnsemblMetazoa" id="BGLB016101-PA"/>
    </source>
</evidence>
<dbReference type="EnsemblMetazoa" id="BGLB016101-RA">
    <property type="protein sequence ID" value="BGLB016101-PA"/>
    <property type="gene ID" value="BGLB016101"/>
</dbReference>